<organism evidence="3 4">
    <name type="scientific">Aliidiomarina sanyensis</name>
    <dbReference type="NCBI Taxonomy" id="1249555"/>
    <lineage>
        <taxon>Bacteria</taxon>
        <taxon>Pseudomonadati</taxon>
        <taxon>Pseudomonadota</taxon>
        <taxon>Gammaproteobacteria</taxon>
        <taxon>Alteromonadales</taxon>
        <taxon>Idiomarinaceae</taxon>
        <taxon>Aliidiomarina</taxon>
    </lineage>
</organism>
<proteinExistence type="predicted"/>
<evidence type="ECO:0000256" key="1">
    <source>
        <dbReference type="SAM" id="SignalP"/>
    </source>
</evidence>
<feature type="signal peptide" evidence="1">
    <location>
        <begin position="1"/>
        <end position="20"/>
    </location>
</feature>
<feature type="chain" id="PRO_5019519964" description="DUF4382 domain-containing protein" evidence="1">
    <location>
        <begin position="21"/>
        <end position="321"/>
    </location>
</feature>
<reference evidence="3 4" key="1">
    <citation type="journal article" date="2011" name="Front. Microbiol.">
        <title>Genomic signatures of strain selection and enhancement in Bacillus atrophaeus var. globigii, a historical biowarfare simulant.</title>
        <authorList>
            <person name="Gibbons H.S."/>
            <person name="Broomall S.M."/>
            <person name="McNew L.A."/>
            <person name="Daligault H."/>
            <person name="Chapman C."/>
            <person name="Bruce D."/>
            <person name="Karavis M."/>
            <person name="Krepps M."/>
            <person name="McGregor P.A."/>
            <person name="Hong C."/>
            <person name="Park K.H."/>
            <person name="Akmal A."/>
            <person name="Feldman A."/>
            <person name="Lin J.S."/>
            <person name="Chang W.E."/>
            <person name="Higgs B.W."/>
            <person name="Demirev P."/>
            <person name="Lindquist J."/>
            <person name="Liem A."/>
            <person name="Fochler E."/>
            <person name="Read T.D."/>
            <person name="Tapia R."/>
            <person name="Johnson S."/>
            <person name="Bishop-Lilly K.A."/>
            <person name="Detter C."/>
            <person name="Han C."/>
            <person name="Sozhamannan S."/>
            <person name="Rosenzweig C.N."/>
            <person name="Skowronski E.W."/>
        </authorList>
    </citation>
    <scope>NUCLEOTIDE SEQUENCE [LARGE SCALE GENOMIC DNA]</scope>
    <source>
        <strain evidence="3 4">GYP-17</strain>
    </source>
</reference>
<protein>
    <recommendedName>
        <fullName evidence="2">DUF4382 domain-containing protein</fullName>
    </recommendedName>
</protein>
<evidence type="ECO:0000313" key="3">
    <source>
        <dbReference type="EMBL" id="RUO27531.1"/>
    </source>
</evidence>
<evidence type="ECO:0000259" key="2">
    <source>
        <dbReference type="Pfam" id="PF14321"/>
    </source>
</evidence>
<dbReference type="OrthoDB" id="7062064at2"/>
<feature type="domain" description="DUF4382" evidence="2">
    <location>
        <begin position="30"/>
        <end position="188"/>
    </location>
</feature>
<dbReference type="AlphaFoldDB" id="A0A432WAU0"/>
<accession>A0A432WAU0</accession>
<name>A0A432WAU0_9GAMM</name>
<dbReference type="InterPro" id="IPR025491">
    <property type="entry name" value="DUF4382"/>
</dbReference>
<gene>
    <name evidence="3" type="ORF">CWE11_11325</name>
</gene>
<dbReference type="PROSITE" id="PS51257">
    <property type="entry name" value="PROKAR_LIPOPROTEIN"/>
    <property type="match status" value="1"/>
</dbReference>
<sequence length="321" mass="33853">MNRVMQATAIAALTVGALSACDSSSDDGNTAIFSLGLSDAPVDSAERVLVCFSSVELVGNGLPPQRFDVGGDNGAVPANDLCLDDSGNPIPGTKGVDLLTLQGATAEDLILNAEVPAGQYGQLRLDIANGSEVELTDGSIERLRVPSNQLRLDGVTLTANQTFNYTLEFDLRKAMVAPPGQDGFLLKPRGLRLVDNAEVGHIEGEVAEVLLIENECTVAPEDISNPVAAVYLFTGHDVAFEDMADNSDDENGPYASTAVFYDGAASYPFEIGFIQAGQYTIAVTCDTEDDPEEATELEFFHSENITIEAGVTLDIVVGDNG</sequence>
<dbReference type="Proteomes" id="UP000288405">
    <property type="component" value="Unassembled WGS sequence"/>
</dbReference>
<evidence type="ECO:0000313" key="4">
    <source>
        <dbReference type="Proteomes" id="UP000288405"/>
    </source>
</evidence>
<dbReference type="Pfam" id="PF14321">
    <property type="entry name" value="DUF4382"/>
    <property type="match status" value="1"/>
</dbReference>
<dbReference type="EMBL" id="PIPM01000019">
    <property type="protein sequence ID" value="RUO27531.1"/>
    <property type="molecule type" value="Genomic_DNA"/>
</dbReference>
<comment type="caution">
    <text evidence="3">The sequence shown here is derived from an EMBL/GenBank/DDBJ whole genome shotgun (WGS) entry which is preliminary data.</text>
</comment>
<keyword evidence="4" id="KW-1185">Reference proteome</keyword>
<keyword evidence="1" id="KW-0732">Signal</keyword>